<evidence type="ECO:0000256" key="1">
    <source>
        <dbReference type="SAM" id="MobiDB-lite"/>
    </source>
</evidence>
<comment type="caution">
    <text evidence="2">The sequence shown here is derived from an EMBL/GenBank/DDBJ whole genome shotgun (WGS) entry which is preliminary data.</text>
</comment>
<sequence length="128" mass="13602">MTRASWRCQRTILGRQFDALVHFFLFADGSLDRRTTASCVVSTSLPASSNGSLGANGSSAVASERTGSGGVQFGSGPVSSVELEDSGTPDESNSFGLVVSRAEDSDIERANGKKSDAKNYHFYARERT</sequence>
<dbReference type="EMBL" id="ANOF01000051">
    <property type="protein sequence ID" value="EMI27972.1"/>
    <property type="molecule type" value="Genomic_DNA"/>
</dbReference>
<evidence type="ECO:0000313" key="3">
    <source>
        <dbReference type="Proteomes" id="UP000011996"/>
    </source>
</evidence>
<gene>
    <name evidence="2" type="ORF">RESH_01458</name>
</gene>
<proteinExistence type="predicted"/>
<organism evidence="2 3">
    <name type="scientific">Rhodopirellula europaea SH398</name>
    <dbReference type="NCBI Taxonomy" id="1263868"/>
    <lineage>
        <taxon>Bacteria</taxon>
        <taxon>Pseudomonadati</taxon>
        <taxon>Planctomycetota</taxon>
        <taxon>Planctomycetia</taxon>
        <taxon>Pirellulales</taxon>
        <taxon>Pirellulaceae</taxon>
        <taxon>Rhodopirellula</taxon>
    </lineage>
</organism>
<dbReference type="Proteomes" id="UP000011996">
    <property type="component" value="Unassembled WGS sequence"/>
</dbReference>
<name>M5SJR0_9BACT</name>
<dbReference type="PATRIC" id="fig|1263868.3.peg.1566"/>
<accession>M5SJR0</accession>
<dbReference type="STRING" id="1263868.RESH_01458"/>
<feature type="region of interest" description="Disordered" evidence="1">
    <location>
        <begin position="45"/>
        <end position="97"/>
    </location>
</feature>
<protein>
    <submittedName>
        <fullName evidence="2">Uncharacterized protein</fullName>
    </submittedName>
</protein>
<dbReference type="AlphaFoldDB" id="M5SJR0"/>
<feature type="compositionally biased region" description="Low complexity" evidence="1">
    <location>
        <begin position="47"/>
        <end position="63"/>
    </location>
</feature>
<evidence type="ECO:0000313" key="2">
    <source>
        <dbReference type="EMBL" id="EMI27972.1"/>
    </source>
</evidence>
<reference evidence="2 3" key="1">
    <citation type="journal article" date="2013" name="Mar. Genomics">
        <title>Expression of sulfatases in Rhodopirellula baltica and the diversity of sulfatases in the genus Rhodopirellula.</title>
        <authorList>
            <person name="Wegner C.E."/>
            <person name="Richter-Heitmann T."/>
            <person name="Klindworth A."/>
            <person name="Klockow C."/>
            <person name="Richter M."/>
            <person name="Achstetter T."/>
            <person name="Glockner F.O."/>
            <person name="Harder J."/>
        </authorList>
    </citation>
    <scope>NUCLEOTIDE SEQUENCE [LARGE SCALE GENOMIC DNA]</scope>
    <source>
        <strain evidence="2 3">SH398</strain>
    </source>
</reference>